<feature type="region of interest" description="Disordered" evidence="5">
    <location>
        <begin position="35"/>
        <end position="83"/>
    </location>
</feature>
<dbReference type="GO" id="GO:0005737">
    <property type="term" value="C:cytoplasm"/>
    <property type="evidence" value="ECO:0007669"/>
    <property type="project" value="UniProtKB-ARBA"/>
</dbReference>
<evidence type="ECO:0000256" key="2">
    <source>
        <dbReference type="ARBA" id="ARBA00022692"/>
    </source>
</evidence>
<feature type="compositionally biased region" description="Low complexity" evidence="5">
    <location>
        <begin position="56"/>
        <end position="83"/>
    </location>
</feature>
<dbReference type="InParanoid" id="A0A5E4G6L4"/>
<dbReference type="Proteomes" id="UP000327085">
    <property type="component" value="Chromosome 1"/>
</dbReference>
<dbReference type="PANTHER" id="PTHR35830">
    <property type="entry name" value="OS05G0299200 PROTEIN"/>
    <property type="match status" value="1"/>
</dbReference>
<evidence type="ECO:0000313" key="7">
    <source>
        <dbReference type="EMBL" id="VVA35366.1"/>
    </source>
</evidence>
<reference evidence="8" key="1">
    <citation type="journal article" date="2020" name="Plant J.">
        <title>Transposons played a major role in the diversification between the closely related almond and peach genomes: results from the almond genome sequence.</title>
        <authorList>
            <person name="Alioto T."/>
            <person name="Alexiou K.G."/>
            <person name="Bardil A."/>
            <person name="Barteri F."/>
            <person name="Castanera R."/>
            <person name="Cruz F."/>
            <person name="Dhingra A."/>
            <person name="Duval H."/>
            <person name="Fernandez I Marti A."/>
            <person name="Frias L."/>
            <person name="Galan B."/>
            <person name="Garcia J.L."/>
            <person name="Howad W."/>
            <person name="Gomez-Garrido J."/>
            <person name="Gut M."/>
            <person name="Julca I."/>
            <person name="Morata J."/>
            <person name="Puigdomenech P."/>
            <person name="Ribeca P."/>
            <person name="Rubio Cabetas M.J."/>
            <person name="Vlasova A."/>
            <person name="Wirthensohn M."/>
            <person name="Garcia-Mas J."/>
            <person name="Gabaldon T."/>
            <person name="Casacuberta J.M."/>
            <person name="Arus P."/>
        </authorList>
    </citation>
    <scope>NUCLEOTIDE SEQUENCE [LARGE SCALE GENOMIC DNA]</scope>
    <source>
        <strain evidence="8">cv. Texas</strain>
    </source>
</reference>
<keyword evidence="2 6" id="KW-0812">Transmembrane</keyword>
<accession>A0A5E4G6L4</accession>
<evidence type="ECO:0000256" key="5">
    <source>
        <dbReference type="SAM" id="MobiDB-lite"/>
    </source>
</evidence>
<gene>
    <name evidence="7" type="ORF">ALMOND_2B001023</name>
</gene>
<protein>
    <submittedName>
        <fullName evidence="7">PREDICTED: vesicle transport</fullName>
    </submittedName>
</protein>
<evidence type="ECO:0000256" key="3">
    <source>
        <dbReference type="ARBA" id="ARBA00022989"/>
    </source>
</evidence>
<keyword evidence="4 6" id="KW-0472">Membrane</keyword>
<proteinExistence type="predicted"/>
<sequence length="620" mass="70089">MRVSSSPTQNLWLHDMNSYVHLHHFSISTNPCSPKSSSFSCSMPRPPNRNRRTRGNRNPSRPTTTITTTTTKPYFYPSSSPSRPDTLQATFDLQYLYHTSHYSLQQFLSSSSDALQDLRTLVSVDADNRVIVSCRPSTLRFVGNLVIMTFAVVLGFRVLVGLVRLGFWGRSGYGREGTVVRRDRSLGGKEVVVGRVEKDRVDVRKKKSFGMLDNPLSMPKRTVVDGLGRLLNSRVRVWEKKKLPSWWPSSMPQQSSVVDKDYYQSEADRLVRAITDNRMSGKDIVEDDIIHLRQICRASRVRVTFDTTNTRDSFYRVSVDFVLNTCSRAPNRSTYVQIDGEDVCQFVAGLAENIGLDNIRAARIVSAAVAARTRSCFLQAWALVMQGKHAEAVLELSKICLILRIFPPEESSPEMEMVARGLAKHLKLNQRQFLMSMLVGICSEESQRRVAEALGLVLLRSSSSTRVCLPQVYSSESSAKMVSFEMNDRKKIGLGLTGFGIFFSCLGIVFFFDKGLLAMGNILFFSGVTLTIGFKPTMQFFMKRQNYKGTISFSLGFFCVIIGWPIVGMLLEGYGFIVLFSGFWPTLAVFLQKIPVLGWLFQQPYIRSFFDRYRGRRVPV</sequence>
<organism evidence="7 8">
    <name type="scientific">Prunus dulcis</name>
    <name type="common">Almond</name>
    <name type="synonym">Amygdalus dulcis</name>
    <dbReference type="NCBI Taxonomy" id="3755"/>
    <lineage>
        <taxon>Eukaryota</taxon>
        <taxon>Viridiplantae</taxon>
        <taxon>Streptophyta</taxon>
        <taxon>Embryophyta</taxon>
        <taxon>Tracheophyta</taxon>
        <taxon>Spermatophyta</taxon>
        <taxon>Magnoliopsida</taxon>
        <taxon>eudicotyledons</taxon>
        <taxon>Gunneridae</taxon>
        <taxon>Pentapetalae</taxon>
        <taxon>rosids</taxon>
        <taxon>fabids</taxon>
        <taxon>Rosales</taxon>
        <taxon>Rosaceae</taxon>
        <taxon>Amygdaloideae</taxon>
        <taxon>Amygdaleae</taxon>
        <taxon>Prunus</taxon>
    </lineage>
</organism>
<dbReference type="EMBL" id="CABIKO010000384">
    <property type="protein sequence ID" value="VVA35366.1"/>
    <property type="molecule type" value="Genomic_DNA"/>
</dbReference>
<dbReference type="GO" id="GO:0016192">
    <property type="term" value="P:vesicle-mediated transport"/>
    <property type="evidence" value="ECO:0007669"/>
    <property type="project" value="InterPro"/>
</dbReference>
<feature type="transmembrane region" description="Helical" evidence="6">
    <location>
        <begin position="141"/>
        <end position="165"/>
    </location>
</feature>
<dbReference type="GO" id="GO:0012505">
    <property type="term" value="C:endomembrane system"/>
    <property type="evidence" value="ECO:0007669"/>
    <property type="project" value="UniProtKB-ARBA"/>
</dbReference>
<feature type="transmembrane region" description="Helical" evidence="6">
    <location>
        <begin position="518"/>
        <end position="537"/>
    </location>
</feature>
<dbReference type="AlphaFoldDB" id="A0A5E4G6L4"/>
<name>A0A5E4G6L4_PRUDU</name>
<evidence type="ECO:0000256" key="4">
    <source>
        <dbReference type="ARBA" id="ARBA00023136"/>
    </source>
</evidence>
<keyword evidence="3 6" id="KW-1133">Transmembrane helix</keyword>
<dbReference type="Pfam" id="PF04178">
    <property type="entry name" value="Got1"/>
    <property type="match status" value="1"/>
</dbReference>
<feature type="transmembrane region" description="Helical" evidence="6">
    <location>
        <begin position="549"/>
        <end position="567"/>
    </location>
</feature>
<dbReference type="InterPro" id="IPR007305">
    <property type="entry name" value="Vesicle_transpt_Got1/SFT2"/>
</dbReference>
<dbReference type="Gramene" id="VVA35366">
    <property type="protein sequence ID" value="VVA35366"/>
    <property type="gene ID" value="Prudul26B001023"/>
</dbReference>
<evidence type="ECO:0000313" key="8">
    <source>
        <dbReference type="Proteomes" id="UP000327085"/>
    </source>
</evidence>
<dbReference type="GO" id="GO:0016020">
    <property type="term" value="C:membrane"/>
    <property type="evidence" value="ECO:0007669"/>
    <property type="project" value="UniProtKB-SubCell"/>
</dbReference>
<comment type="subcellular location">
    <subcellularLocation>
        <location evidence="1">Membrane</location>
        <topology evidence="1">Multi-pass membrane protein</topology>
    </subcellularLocation>
</comment>
<dbReference type="PANTHER" id="PTHR35830:SF1">
    <property type="entry name" value="OS05G0299200 PROTEIN"/>
    <property type="match status" value="1"/>
</dbReference>
<feature type="transmembrane region" description="Helical" evidence="6">
    <location>
        <begin position="492"/>
        <end position="512"/>
    </location>
</feature>
<evidence type="ECO:0000256" key="1">
    <source>
        <dbReference type="ARBA" id="ARBA00004141"/>
    </source>
</evidence>
<evidence type="ECO:0000256" key="6">
    <source>
        <dbReference type="SAM" id="Phobius"/>
    </source>
</evidence>